<dbReference type="EMBL" id="JADGMS010000003">
    <property type="protein sequence ID" value="KAF9685202.1"/>
    <property type="molecule type" value="Genomic_DNA"/>
</dbReference>
<dbReference type="OrthoDB" id="994333at2759"/>
<gene>
    <name evidence="1" type="ORF">SADUNF_Sadunf03G0030100</name>
</gene>
<name>A0A835K6S6_9ROSI</name>
<evidence type="ECO:0000313" key="2">
    <source>
        <dbReference type="Proteomes" id="UP000657918"/>
    </source>
</evidence>
<keyword evidence="2" id="KW-1185">Reference proteome</keyword>
<protein>
    <submittedName>
        <fullName evidence="1">Uncharacterized protein</fullName>
    </submittedName>
</protein>
<dbReference type="AlphaFoldDB" id="A0A835K6S6"/>
<evidence type="ECO:0000313" key="1">
    <source>
        <dbReference type="EMBL" id="KAF9685202.1"/>
    </source>
</evidence>
<organism evidence="1 2">
    <name type="scientific">Salix dunnii</name>
    <dbReference type="NCBI Taxonomy" id="1413687"/>
    <lineage>
        <taxon>Eukaryota</taxon>
        <taxon>Viridiplantae</taxon>
        <taxon>Streptophyta</taxon>
        <taxon>Embryophyta</taxon>
        <taxon>Tracheophyta</taxon>
        <taxon>Spermatophyta</taxon>
        <taxon>Magnoliopsida</taxon>
        <taxon>eudicotyledons</taxon>
        <taxon>Gunneridae</taxon>
        <taxon>Pentapetalae</taxon>
        <taxon>rosids</taxon>
        <taxon>fabids</taxon>
        <taxon>Malpighiales</taxon>
        <taxon>Salicaceae</taxon>
        <taxon>Saliceae</taxon>
        <taxon>Salix</taxon>
    </lineage>
</organism>
<proteinExistence type="predicted"/>
<dbReference type="Proteomes" id="UP000657918">
    <property type="component" value="Unassembled WGS sequence"/>
</dbReference>
<sequence>MDSQNPRSSPVTLGHSASPIRMSDCPGLTDALNVETLATSPTGISECILPIIGREGPIQRDDPTIIMVRLYFVRVLIELDLSQLSTDLLCHIHISFPDGSSIKQRLLYEFLPKFCDLCLMPGHFAAASLSRTGLEATLPEDAIKLDPPAFPLQKEKKGYHA</sequence>
<reference evidence="1 2" key="1">
    <citation type="submission" date="2020-10" db="EMBL/GenBank/DDBJ databases">
        <title>Plant Genome Project.</title>
        <authorList>
            <person name="Zhang R.-G."/>
        </authorList>
    </citation>
    <scope>NUCLEOTIDE SEQUENCE [LARGE SCALE GENOMIC DNA]</scope>
    <source>
        <strain evidence="1">FAFU-HL-1</strain>
        <tissue evidence="1">Leaf</tissue>
    </source>
</reference>
<comment type="caution">
    <text evidence="1">The sequence shown here is derived from an EMBL/GenBank/DDBJ whole genome shotgun (WGS) entry which is preliminary data.</text>
</comment>
<accession>A0A835K6S6</accession>